<proteinExistence type="predicted"/>
<gene>
    <name evidence="2" type="ORF">FNZ56_03825</name>
</gene>
<protein>
    <recommendedName>
        <fullName evidence="4">DUF2178 domain-containing protein</fullName>
    </recommendedName>
</protein>
<evidence type="ECO:0000313" key="3">
    <source>
        <dbReference type="Proteomes" id="UP000315891"/>
    </source>
</evidence>
<keyword evidence="1" id="KW-0812">Transmembrane</keyword>
<keyword evidence="1" id="KW-0472">Membrane</keyword>
<feature type="transmembrane region" description="Helical" evidence="1">
    <location>
        <begin position="12"/>
        <end position="30"/>
    </location>
</feature>
<dbReference type="EMBL" id="CP041742">
    <property type="protein sequence ID" value="QDQ73059.1"/>
    <property type="molecule type" value="Genomic_DNA"/>
</dbReference>
<dbReference type="OrthoDB" id="6024295at2"/>
<dbReference type="Proteomes" id="UP000315891">
    <property type="component" value="Chromosome"/>
</dbReference>
<keyword evidence="3" id="KW-1185">Reference proteome</keyword>
<keyword evidence="1" id="KW-1133">Transmembrane helix</keyword>
<evidence type="ECO:0000256" key="1">
    <source>
        <dbReference type="SAM" id="Phobius"/>
    </source>
</evidence>
<accession>A0A516V3F5</accession>
<dbReference type="AlphaFoldDB" id="A0A516V3F5"/>
<sequence>MSLIEKRAWLTLWTMCPGYLVYFAIQIGWPDWPSGFLAKFGLLAAVAGLHAIGYIAGELVFRFRNREEGLQQDERDDAIDARATRAAYMLLLAGTILAGAIMPFTDQGWKVANTALLFIVLSETLRAALTVRGYRHPRMAH</sequence>
<feature type="transmembrane region" description="Helical" evidence="1">
    <location>
        <begin position="36"/>
        <end position="56"/>
    </location>
</feature>
<evidence type="ECO:0000313" key="2">
    <source>
        <dbReference type="EMBL" id="QDQ73059.1"/>
    </source>
</evidence>
<name>A0A516V3F5_9GAMM</name>
<dbReference type="RefSeq" id="WP_143878572.1">
    <property type="nucleotide sequence ID" value="NZ_BAABLZ010000002.1"/>
</dbReference>
<feature type="transmembrane region" description="Helical" evidence="1">
    <location>
        <begin position="86"/>
        <end position="105"/>
    </location>
</feature>
<organism evidence="2 3">
    <name type="scientific">Pseudoluteimonas lycopersici</name>
    <dbReference type="NCBI Taxonomy" id="1324796"/>
    <lineage>
        <taxon>Bacteria</taxon>
        <taxon>Pseudomonadati</taxon>
        <taxon>Pseudomonadota</taxon>
        <taxon>Gammaproteobacteria</taxon>
        <taxon>Lysobacterales</taxon>
        <taxon>Lysobacteraceae</taxon>
        <taxon>Pseudoluteimonas</taxon>
    </lineage>
</organism>
<reference evidence="2 3" key="1">
    <citation type="submission" date="2019-07" db="EMBL/GenBank/DDBJ databases">
        <title>Lysobacter weifangensis sp. nov., isolated from bensulfuron-methyl contaminated farmland soil.</title>
        <authorList>
            <person name="Zhao H."/>
        </authorList>
    </citation>
    <scope>NUCLEOTIDE SEQUENCE [LARGE SCALE GENOMIC DNA]</scope>
    <source>
        <strain evidence="2 3">CC-Bw-6</strain>
    </source>
</reference>
<evidence type="ECO:0008006" key="4">
    <source>
        <dbReference type="Google" id="ProtNLM"/>
    </source>
</evidence>